<dbReference type="SUPFAM" id="SSF54928">
    <property type="entry name" value="RNA-binding domain, RBD"/>
    <property type="match status" value="2"/>
</dbReference>
<keyword evidence="1" id="KW-0694">RNA-binding</keyword>
<evidence type="ECO:0000256" key="2">
    <source>
        <dbReference type="SAM" id="MobiDB-lite"/>
    </source>
</evidence>
<comment type="caution">
    <text evidence="4">The sequence shown here is derived from an EMBL/GenBank/DDBJ whole genome shotgun (WGS) entry which is preliminary data.</text>
</comment>
<sequence length="529" mass="57140">MSAMLPGGDPAQSAAKTPPPPSAVPEMASITTEIGAPEAEIVPEAVALPDSIPTTPALQAGPETPVGPEISVVHSGAEETPVIHGEAALDTIAARADDDVFASTTPQGPAPNITAPNPIAERIIRTLQAPLVTYKGFIPRADRANHVPTAKNAQGIYPPDAAIFVANLSNHRTEDQLELSCHTAFDGFGPNFVTIKSDGRGHPFGVVQFENIEDANNAFSSISNLVIDGRKIRLERLKAERAVILSRKDGTPSTEQEARGLLEQYGPIETIAADPSGRLFIKFVYYLDCRDALKGHHNATSAFILVMAPSEEPRIHPARAGGSPMVRGYNPARSSVDQKSVYVGGLGEGVTKKELEDLFSEFGKVIQINIIRKTFMDNGVNIFAFIEFSSPHEAERAVDAERYVHGYKLRIEAKEYSARRRYAAYINAPGTIRAPGPVYAELDRGFALPVPPMQYNYQYGMNQMTPPSHHGYGAGAYNYGQMAYTTPPNQGYMLPMGMFSPTPPQTTAQYGYPAAYYMGAIDEAGEDGY</sequence>
<proteinExistence type="predicted"/>
<keyword evidence="5" id="KW-1185">Reference proteome</keyword>
<protein>
    <recommendedName>
        <fullName evidence="3">RRM domain-containing protein</fullName>
    </recommendedName>
</protein>
<dbReference type="InterPro" id="IPR000504">
    <property type="entry name" value="RRM_dom"/>
</dbReference>
<evidence type="ECO:0000313" key="5">
    <source>
        <dbReference type="Proteomes" id="UP001345691"/>
    </source>
</evidence>
<feature type="region of interest" description="Disordered" evidence="2">
    <location>
        <begin position="1"/>
        <end position="26"/>
    </location>
</feature>
<reference evidence="4 5" key="1">
    <citation type="submission" date="2023-08" db="EMBL/GenBank/DDBJ databases">
        <title>Black Yeasts Isolated from many extreme environments.</title>
        <authorList>
            <person name="Coleine C."/>
            <person name="Stajich J.E."/>
            <person name="Selbmann L."/>
        </authorList>
    </citation>
    <scope>NUCLEOTIDE SEQUENCE [LARGE SCALE GENOMIC DNA]</scope>
    <source>
        <strain evidence="4 5">CCFEE 6328</strain>
    </source>
</reference>
<dbReference type="SMART" id="SM00360">
    <property type="entry name" value="RRM"/>
    <property type="match status" value="2"/>
</dbReference>
<dbReference type="EMBL" id="JAVRRF010000001">
    <property type="protein sequence ID" value="KAK5068761.1"/>
    <property type="molecule type" value="Genomic_DNA"/>
</dbReference>
<evidence type="ECO:0000256" key="1">
    <source>
        <dbReference type="PROSITE-ProRule" id="PRU00176"/>
    </source>
</evidence>
<gene>
    <name evidence="4" type="ORF">LTR69_000882</name>
</gene>
<feature type="domain" description="RRM" evidence="3">
    <location>
        <begin position="161"/>
        <end position="239"/>
    </location>
</feature>
<dbReference type="Pfam" id="PF00076">
    <property type="entry name" value="RRM_1"/>
    <property type="match status" value="2"/>
</dbReference>
<dbReference type="PROSITE" id="PS50102">
    <property type="entry name" value="RRM"/>
    <property type="match status" value="2"/>
</dbReference>
<feature type="domain" description="RRM" evidence="3">
    <location>
        <begin position="339"/>
        <end position="416"/>
    </location>
</feature>
<name>A0ABR0JTU8_9EURO</name>
<evidence type="ECO:0000313" key="4">
    <source>
        <dbReference type="EMBL" id="KAK5068761.1"/>
    </source>
</evidence>
<organism evidence="4 5">
    <name type="scientific">Exophiala sideris</name>
    <dbReference type="NCBI Taxonomy" id="1016849"/>
    <lineage>
        <taxon>Eukaryota</taxon>
        <taxon>Fungi</taxon>
        <taxon>Dikarya</taxon>
        <taxon>Ascomycota</taxon>
        <taxon>Pezizomycotina</taxon>
        <taxon>Eurotiomycetes</taxon>
        <taxon>Chaetothyriomycetidae</taxon>
        <taxon>Chaetothyriales</taxon>
        <taxon>Herpotrichiellaceae</taxon>
        <taxon>Exophiala</taxon>
    </lineage>
</organism>
<dbReference type="InterPro" id="IPR012677">
    <property type="entry name" value="Nucleotide-bd_a/b_plait_sf"/>
</dbReference>
<dbReference type="CDD" id="cd00590">
    <property type="entry name" value="RRM_SF"/>
    <property type="match status" value="1"/>
</dbReference>
<dbReference type="Gene3D" id="3.30.70.330">
    <property type="match status" value="2"/>
</dbReference>
<dbReference type="InterPro" id="IPR050907">
    <property type="entry name" value="SRSF"/>
</dbReference>
<dbReference type="InterPro" id="IPR035979">
    <property type="entry name" value="RBD_domain_sf"/>
</dbReference>
<dbReference type="Proteomes" id="UP001345691">
    <property type="component" value="Unassembled WGS sequence"/>
</dbReference>
<evidence type="ECO:0000259" key="3">
    <source>
        <dbReference type="PROSITE" id="PS50102"/>
    </source>
</evidence>
<accession>A0ABR0JTU8</accession>
<dbReference type="PANTHER" id="PTHR23147">
    <property type="entry name" value="SERINE/ARGININE RICH SPLICING FACTOR"/>
    <property type="match status" value="1"/>
</dbReference>